<organism evidence="2 3">
    <name type="scientific">Peronospora destructor</name>
    <dbReference type="NCBI Taxonomy" id="86335"/>
    <lineage>
        <taxon>Eukaryota</taxon>
        <taxon>Sar</taxon>
        <taxon>Stramenopiles</taxon>
        <taxon>Oomycota</taxon>
        <taxon>Peronosporomycetes</taxon>
        <taxon>Peronosporales</taxon>
        <taxon>Peronosporaceae</taxon>
        <taxon>Peronospora</taxon>
    </lineage>
</organism>
<proteinExistence type="predicted"/>
<feature type="compositionally biased region" description="Basic and acidic residues" evidence="1">
    <location>
        <begin position="208"/>
        <end position="219"/>
    </location>
</feature>
<evidence type="ECO:0008006" key="4">
    <source>
        <dbReference type="Google" id="ProtNLM"/>
    </source>
</evidence>
<evidence type="ECO:0000313" key="3">
    <source>
        <dbReference type="Proteomes" id="UP001162029"/>
    </source>
</evidence>
<dbReference type="AlphaFoldDB" id="A0AAV0T312"/>
<sequence>MQEQGPRIDEHFDRMRANLIQCEECNENFFFDFLRHPRYFVTHFKTCHLKKVLYRFNGSSEEENQRVRFGPRRKKDATSWFSQLKSTEKRMISMQDNKWGRLLNENVGHVDYANMVGKQVRCHTPLNQTNQVVVKLYYIFDSFMKLRTMVFSVRCQRPVVALEQASGSGVDAISSMIMQSKNHGTSTLVSTLKQSVDADRSRLRRMRATPEAKKAEAERSRRRREQLTPAQRQADVKRRVRKRHRIEEQERSRVRRSKLDPGAQEREVIRSRERRQNATEQQRNREAQRSRMRRQNATEEQRLRERERCRRRYETQKLQKLQKLQKQAAEKAGALSDVETQQSTTGTSAANITATSPDRSEHNTPLPRIRVMPRDLEGRNRLLLQQQAGLGLQIQSLYASLSLPPPSSQFEL</sequence>
<protein>
    <recommendedName>
        <fullName evidence="4">C2H2-type domain-containing protein</fullName>
    </recommendedName>
</protein>
<evidence type="ECO:0000313" key="2">
    <source>
        <dbReference type="EMBL" id="CAI5713469.1"/>
    </source>
</evidence>
<name>A0AAV0T312_9STRA</name>
<evidence type="ECO:0000256" key="1">
    <source>
        <dbReference type="SAM" id="MobiDB-lite"/>
    </source>
</evidence>
<accession>A0AAV0T312</accession>
<dbReference type="EMBL" id="CANTFM010000158">
    <property type="protein sequence ID" value="CAI5713469.1"/>
    <property type="molecule type" value="Genomic_DNA"/>
</dbReference>
<keyword evidence="3" id="KW-1185">Reference proteome</keyword>
<feature type="region of interest" description="Disordered" evidence="1">
    <location>
        <begin position="193"/>
        <end position="308"/>
    </location>
</feature>
<feature type="compositionally biased region" description="Polar residues" evidence="1">
    <location>
        <begin position="338"/>
        <end position="357"/>
    </location>
</feature>
<feature type="compositionally biased region" description="Basic and acidic residues" evidence="1">
    <location>
        <begin position="296"/>
        <end position="308"/>
    </location>
</feature>
<dbReference type="Proteomes" id="UP001162029">
    <property type="component" value="Unassembled WGS sequence"/>
</dbReference>
<gene>
    <name evidence="2" type="ORF">PDE001_LOCUS970</name>
</gene>
<feature type="region of interest" description="Disordered" evidence="1">
    <location>
        <begin position="332"/>
        <end position="366"/>
    </location>
</feature>
<feature type="compositionally biased region" description="Basic and acidic residues" evidence="1">
    <location>
        <begin position="245"/>
        <end position="289"/>
    </location>
</feature>
<comment type="caution">
    <text evidence="2">The sequence shown here is derived from an EMBL/GenBank/DDBJ whole genome shotgun (WGS) entry which is preliminary data.</text>
</comment>
<reference evidence="2" key="1">
    <citation type="submission" date="2022-12" db="EMBL/GenBank/DDBJ databases">
        <authorList>
            <person name="Webb A."/>
        </authorList>
    </citation>
    <scope>NUCLEOTIDE SEQUENCE</scope>
    <source>
        <strain evidence="2">Pd1</strain>
    </source>
</reference>